<feature type="domain" description="Exosome complex exonuclease Rrp40 N-terminal" evidence="9">
    <location>
        <begin position="27"/>
        <end position="66"/>
    </location>
</feature>
<proteinExistence type="inferred from homology"/>
<dbReference type="GO" id="GO:0000467">
    <property type="term" value="P:exonucleolytic trimming to generate mature 3'-end of 5.8S rRNA from tricistronic rRNA transcript (SSU-rRNA, 5.8S rRNA, LSU-rRNA)"/>
    <property type="evidence" value="ECO:0007669"/>
    <property type="project" value="TreeGrafter"/>
</dbReference>
<dbReference type="GO" id="GO:0071051">
    <property type="term" value="P:poly(A)-dependent snoRNA 3'-end processing"/>
    <property type="evidence" value="ECO:0007669"/>
    <property type="project" value="TreeGrafter"/>
</dbReference>
<dbReference type="InterPro" id="IPR036612">
    <property type="entry name" value="KH_dom_type_1_sf"/>
</dbReference>
<dbReference type="AlphaFoldDB" id="A0AAJ0BU89"/>
<dbReference type="Pfam" id="PF15985">
    <property type="entry name" value="KH_6"/>
    <property type="match status" value="1"/>
</dbReference>
<dbReference type="FunFam" id="2.40.50.100:FF:000073">
    <property type="entry name" value="Putative Exosome complex component RRP40"/>
    <property type="match status" value="1"/>
</dbReference>
<evidence type="ECO:0000313" key="11">
    <source>
        <dbReference type="Proteomes" id="UP001244011"/>
    </source>
</evidence>
<gene>
    <name evidence="10" type="ORF">QBC33DRAFT_613322</name>
</gene>
<keyword evidence="6" id="KW-0694">RNA-binding</keyword>
<organism evidence="10 11">
    <name type="scientific">Phialemonium atrogriseum</name>
    <dbReference type="NCBI Taxonomy" id="1093897"/>
    <lineage>
        <taxon>Eukaryota</taxon>
        <taxon>Fungi</taxon>
        <taxon>Dikarya</taxon>
        <taxon>Ascomycota</taxon>
        <taxon>Pezizomycotina</taxon>
        <taxon>Sordariomycetes</taxon>
        <taxon>Sordariomycetidae</taxon>
        <taxon>Cephalothecales</taxon>
        <taxon>Cephalothecaceae</taxon>
        <taxon>Phialemonium</taxon>
    </lineage>
</organism>
<keyword evidence="4" id="KW-0698">rRNA processing</keyword>
<dbReference type="Gene3D" id="2.40.50.140">
    <property type="entry name" value="Nucleic acid-binding proteins"/>
    <property type="match status" value="1"/>
</dbReference>
<comment type="subcellular location">
    <subcellularLocation>
        <location evidence="1">Nucleus</location>
        <location evidence="1">Nucleolus</location>
    </subcellularLocation>
</comment>
<dbReference type="SUPFAM" id="SSF50249">
    <property type="entry name" value="Nucleic acid-binding proteins"/>
    <property type="match status" value="1"/>
</dbReference>
<comment type="similarity">
    <text evidence="2">Belongs to the RRP40 family.</text>
</comment>
<dbReference type="SUPFAM" id="SSF54791">
    <property type="entry name" value="Eukaryotic type KH-domain (KH-domain type I)"/>
    <property type="match status" value="1"/>
</dbReference>
<dbReference type="RefSeq" id="XP_060280315.1">
    <property type="nucleotide sequence ID" value="XM_060432531.1"/>
</dbReference>
<dbReference type="GO" id="GO:0034475">
    <property type="term" value="P:U4 snRNA 3'-end processing"/>
    <property type="evidence" value="ECO:0007669"/>
    <property type="project" value="TreeGrafter"/>
</dbReference>
<reference evidence="10" key="1">
    <citation type="submission" date="2023-06" db="EMBL/GenBank/DDBJ databases">
        <title>Genome-scale phylogeny and comparative genomics of the fungal order Sordariales.</title>
        <authorList>
            <consortium name="Lawrence Berkeley National Laboratory"/>
            <person name="Hensen N."/>
            <person name="Bonometti L."/>
            <person name="Westerberg I."/>
            <person name="Brannstrom I.O."/>
            <person name="Guillou S."/>
            <person name="Cros-Aarteil S."/>
            <person name="Calhoun S."/>
            <person name="Haridas S."/>
            <person name="Kuo A."/>
            <person name="Mondo S."/>
            <person name="Pangilinan J."/>
            <person name="Riley R."/>
            <person name="Labutti K."/>
            <person name="Andreopoulos B."/>
            <person name="Lipzen A."/>
            <person name="Chen C."/>
            <person name="Yanf M."/>
            <person name="Daum C."/>
            <person name="Ng V."/>
            <person name="Clum A."/>
            <person name="Steindorff A."/>
            <person name="Ohm R."/>
            <person name="Martin F."/>
            <person name="Silar P."/>
            <person name="Natvig D."/>
            <person name="Lalanne C."/>
            <person name="Gautier V."/>
            <person name="Ament-Velasquez S.L."/>
            <person name="Kruys A."/>
            <person name="Hutchinson M.I."/>
            <person name="Powell A.J."/>
            <person name="Barry K."/>
            <person name="Miller A.N."/>
            <person name="Grigoriev I.V."/>
            <person name="Debuchy R."/>
            <person name="Gladieux P."/>
            <person name="Thoren M.H."/>
            <person name="Johannesson H."/>
        </authorList>
    </citation>
    <scope>NUCLEOTIDE SEQUENCE</scope>
    <source>
        <strain evidence="10">8032-3</strain>
    </source>
</reference>
<dbReference type="GO" id="GO:0071035">
    <property type="term" value="P:nuclear polyadenylation-dependent rRNA catabolic process"/>
    <property type="evidence" value="ECO:0007669"/>
    <property type="project" value="TreeGrafter"/>
</dbReference>
<dbReference type="Proteomes" id="UP001244011">
    <property type="component" value="Unassembled WGS sequence"/>
</dbReference>
<dbReference type="PANTHER" id="PTHR21321:SF1">
    <property type="entry name" value="EXOSOME COMPLEX COMPONENT RRP40"/>
    <property type="match status" value="1"/>
</dbReference>
<dbReference type="GO" id="GO:0071034">
    <property type="term" value="P:CUT catabolic process"/>
    <property type="evidence" value="ECO:0007669"/>
    <property type="project" value="TreeGrafter"/>
</dbReference>
<dbReference type="PANTHER" id="PTHR21321">
    <property type="entry name" value="PNAS-3 RELATED"/>
    <property type="match status" value="1"/>
</dbReference>
<evidence type="ECO:0000256" key="3">
    <source>
        <dbReference type="ARBA" id="ARBA00022490"/>
    </source>
</evidence>
<dbReference type="GO" id="GO:0005730">
    <property type="term" value="C:nucleolus"/>
    <property type="evidence" value="ECO:0007669"/>
    <property type="project" value="UniProtKB-SubCell"/>
</dbReference>
<dbReference type="FunFam" id="2.40.50.140:FF:000127">
    <property type="entry name" value="Exosome complex component RRP40"/>
    <property type="match status" value="1"/>
</dbReference>
<evidence type="ECO:0000313" key="10">
    <source>
        <dbReference type="EMBL" id="KAK1764102.1"/>
    </source>
</evidence>
<dbReference type="InterPro" id="IPR041054">
    <property type="entry name" value="Rrp40_N_euk"/>
</dbReference>
<comment type="caution">
    <text evidence="10">The sequence shown here is derived from an EMBL/GenBank/DDBJ whole genome shotgun (WGS) entry which is preliminary data.</text>
</comment>
<evidence type="ECO:0000256" key="1">
    <source>
        <dbReference type="ARBA" id="ARBA00004604"/>
    </source>
</evidence>
<keyword evidence="3" id="KW-0963">Cytoplasm</keyword>
<sequence length="253" mass="26648">MEAENPIVLPGDTIDPSLIPTHKKLPLRLGPGLRHIPPSVIVPTMAGQLVTDRKKNSMWVEYNGGRYVPSQGDLVIGQIHHGGADTYYVSLAPHTPNATLPQLSFESATKKTRPVLAAGQLVYARVALANRHMDAELECVSAATGRADGLGPLVGGCAFPISLGLARRLLMAPRQAGGGGGGGGGGGVEVLDILGAEGLAFETAVGRNGKVWVGSEDTRTIVLVGRALKETDDGNLDVEAQRKMVRRLLKETR</sequence>
<dbReference type="InterPro" id="IPR012340">
    <property type="entry name" value="NA-bd_OB-fold"/>
</dbReference>
<dbReference type="Pfam" id="PF21262">
    <property type="entry name" value="RRP40_S1"/>
    <property type="match status" value="1"/>
</dbReference>
<evidence type="ECO:0000256" key="4">
    <source>
        <dbReference type="ARBA" id="ARBA00022552"/>
    </source>
</evidence>
<dbReference type="Pfam" id="PF18311">
    <property type="entry name" value="Rrp40_N"/>
    <property type="match status" value="1"/>
</dbReference>
<evidence type="ECO:0000256" key="5">
    <source>
        <dbReference type="ARBA" id="ARBA00022835"/>
    </source>
</evidence>
<dbReference type="Gene3D" id="2.40.50.100">
    <property type="match status" value="1"/>
</dbReference>
<dbReference type="InterPro" id="IPR004088">
    <property type="entry name" value="KH_dom_type_1"/>
</dbReference>
<evidence type="ECO:0000256" key="6">
    <source>
        <dbReference type="ARBA" id="ARBA00022884"/>
    </source>
</evidence>
<dbReference type="InterPro" id="IPR026699">
    <property type="entry name" value="Exosome_RNA_bind1/RRP40/RRP4"/>
</dbReference>
<dbReference type="GeneID" id="85315718"/>
<keyword evidence="11" id="KW-1185">Reference proteome</keyword>
<dbReference type="GO" id="GO:0000177">
    <property type="term" value="C:cytoplasmic exosome (RNase complex)"/>
    <property type="evidence" value="ECO:0007669"/>
    <property type="project" value="TreeGrafter"/>
</dbReference>
<evidence type="ECO:0000256" key="7">
    <source>
        <dbReference type="ARBA" id="ARBA00030615"/>
    </source>
</evidence>
<accession>A0AAJ0BU89</accession>
<dbReference type="CDD" id="cd05790">
    <property type="entry name" value="S1_Rrp40"/>
    <property type="match status" value="1"/>
</dbReference>
<dbReference type="Gene3D" id="3.30.1370.10">
    <property type="entry name" value="K Homology domain, type 1"/>
    <property type="match status" value="1"/>
</dbReference>
<dbReference type="GO" id="GO:0003723">
    <property type="term" value="F:RNA binding"/>
    <property type="evidence" value="ECO:0007669"/>
    <property type="project" value="UniProtKB-KW"/>
</dbReference>
<feature type="domain" description="K Homology" evidence="8">
    <location>
        <begin position="156"/>
        <end position="218"/>
    </location>
</feature>
<keyword evidence="5" id="KW-0271">Exosome</keyword>
<protein>
    <recommendedName>
        <fullName evidence="7">Ribosomal RNA-processing protein 40</fullName>
    </recommendedName>
</protein>
<evidence type="ECO:0000259" key="8">
    <source>
        <dbReference type="Pfam" id="PF15985"/>
    </source>
</evidence>
<name>A0AAJ0BU89_9PEZI</name>
<dbReference type="EMBL" id="MU839022">
    <property type="protein sequence ID" value="KAK1764102.1"/>
    <property type="molecule type" value="Genomic_DNA"/>
</dbReference>
<dbReference type="GO" id="GO:0000176">
    <property type="term" value="C:nuclear exosome (RNase complex)"/>
    <property type="evidence" value="ECO:0007669"/>
    <property type="project" value="TreeGrafter"/>
</dbReference>
<dbReference type="InterPro" id="IPR037319">
    <property type="entry name" value="Rrp40_S1"/>
</dbReference>
<evidence type="ECO:0000259" key="9">
    <source>
        <dbReference type="Pfam" id="PF18311"/>
    </source>
</evidence>
<evidence type="ECO:0000256" key="2">
    <source>
        <dbReference type="ARBA" id="ARBA00007841"/>
    </source>
</evidence>
<dbReference type="GO" id="GO:0071038">
    <property type="term" value="P:TRAMP-dependent tRNA surveillance pathway"/>
    <property type="evidence" value="ECO:0007669"/>
    <property type="project" value="TreeGrafter"/>
</dbReference>